<dbReference type="InterPro" id="IPR039369">
    <property type="entry name" value="LacA-like"/>
</dbReference>
<dbReference type="Proteomes" id="UP000886724">
    <property type="component" value="Unassembled WGS sequence"/>
</dbReference>
<organism evidence="7 8">
    <name type="scientific">Candidatus Erysipelatoclostridium merdavium</name>
    <dbReference type="NCBI Taxonomy" id="2838566"/>
    <lineage>
        <taxon>Bacteria</taxon>
        <taxon>Bacillati</taxon>
        <taxon>Bacillota</taxon>
        <taxon>Erysipelotrichia</taxon>
        <taxon>Erysipelotrichales</taxon>
        <taxon>Erysipelotrichales incertae sedis</taxon>
    </lineage>
</organism>
<dbReference type="SUPFAM" id="SSF51161">
    <property type="entry name" value="Trimeric LpxA-like enzymes"/>
    <property type="match status" value="1"/>
</dbReference>
<evidence type="ECO:0000256" key="1">
    <source>
        <dbReference type="ARBA" id="ARBA00007274"/>
    </source>
</evidence>
<evidence type="ECO:0000256" key="5">
    <source>
        <dbReference type="RuleBase" id="RU367021"/>
    </source>
</evidence>
<evidence type="ECO:0000256" key="4">
    <source>
        <dbReference type="ARBA" id="ARBA00023315"/>
    </source>
</evidence>
<name>A0A9D2BM30_9FIRM</name>
<dbReference type="GO" id="GO:0008870">
    <property type="term" value="F:galactoside O-acetyltransferase activity"/>
    <property type="evidence" value="ECO:0007669"/>
    <property type="project" value="TreeGrafter"/>
</dbReference>
<evidence type="ECO:0000313" key="8">
    <source>
        <dbReference type="Proteomes" id="UP000886724"/>
    </source>
</evidence>
<accession>A0A9D2BM30</accession>
<protein>
    <recommendedName>
        <fullName evidence="5">Acetyltransferase</fullName>
        <ecNumber evidence="5">2.3.1.-</ecNumber>
    </recommendedName>
</protein>
<evidence type="ECO:0000259" key="6">
    <source>
        <dbReference type="SMART" id="SM01266"/>
    </source>
</evidence>
<reference evidence="7" key="2">
    <citation type="submission" date="2021-04" db="EMBL/GenBank/DDBJ databases">
        <authorList>
            <person name="Gilroy R."/>
        </authorList>
    </citation>
    <scope>NUCLEOTIDE SEQUENCE</scope>
    <source>
        <strain evidence="7">ChiGjej1B1-14440</strain>
    </source>
</reference>
<dbReference type="FunFam" id="2.160.10.10:FF:000025">
    <property type="entry name" value="Hexapeptide-repeat containing-acetyltransferase"/>
    <property type="match status" value="1"/>
</dbReference>
<dbReference type="AlphaFoldDB" id="A0A9D2BM30"/>
<dbReference type="PANTHER" id="PTHR43017:SF1">
    <property type="entry name" value="ACETYLTRANSFERASE YJL218W-RELATED"/>
    <property type="match status" value="1"/>
</dbReference>
<keyword evidence="2 5" id="KW-0808">Transferase</keyword>
<dbReference type="InterPro" id="IPR011004">
    <property type="entry name" value="Trimer_LpxA-like_sf"/>
</dbReference>
<dbReference type="InterPro" id="IPR001451">
    <property type="entry name" value="Hexapep"/>
</dbReference>
<proteinExistence type="inferred from homology"/>
<evidence type="ECO:0000256" key="3">
    <source>
        <dbReference type="ARBA" id="ARBA00022737"/>
    </source>
</evidence>
<dbReference type="InterPro" id="IPR024688">
    <property type="entry name" value="Mac_dom"/>
</dbReference>
<keyword evidence="3" id="KW-0677">Repeat</keyword>
<keyword evidence="4 5" id="KW-0012">Acyltransferase</keyword>
<sequence length="190" mass="21136">MTEKEKMKLAMWYDPNNDTQLVNERLEAQDLCFQLNQIRPKEIEKRLEIIEKILGEKPEGLELLSPFTCDYGINIKLGKNVFINVNCYFMDGATITVGNNVFIGPSCGFYTANHAMDYRSRNQGLERALPITIGDNCWFGANVTVMPGVKIGSGCVIGAGSVVTKDIPDNSLAIGVPARVIKEIDQSKRF</sequence>
<dbReference type="Pfam" id="PF14602">
    <property type="entry name" value="Hexapep_2"/>
    <property type="match status" value="1"/>
</dbReference>
<comment type="similarity">
    <text evidence="1 5">Belongs to the transferase hexapeptide repeat family.</text>
</comment>
<dbReference type="CDD" id="cd03357">
    <property type="entry name" value="LbH_MAT_GAT"/>
    <property type="match status" value="1"/>
</dbReference>
<dbReference type="EMBL" id="DXET01000087">
    <property type="protein sequence ID" value="HIX81058.1"/>
    <property type="molecule type" value="Genomic_DNA"/>
</dbReference>
<dbReference type="SMART" id="SM01266">
    <property type="entry name" value="Mac"/>
    <property type="match status" value="1"/>
</dbReference>
<comment type="caution">
    <text evidence="7">The sequence shown here is derived from an EMBL/GenBank/DDBJ whole genome shotgun (WGS) entry which is preliminary data.</text>
</comment>
<dbReference type="EC" id="2.3.1.-" evidence="5"/>
<feature type="domain" description="Maltose/galactoside acetyltransferase" evidence="6">
    <location>
        <begin position="4"/>
        <end position="59"/>
    </location>
</feature>
<evidence type="ECO:0000256" key="2">
    <source>
        <dbReference type="ARBA" id="ARBA00022679"/>
    </source>
</evidence>
<reference evidence="7" key="1">
    <citation type="journal article" date="2021" name="PeerJ">
        <title>Extensive microbial diversity within the chicken gut microbiome revealed by metagenomics and culture.</title>
        <authorList>
            <person name="Gilroy R."/>
            <person name="Ravi A."/>
            <person name="Getino M."/>
            <person name="Pursley I."/>
            <person name="Horton D.L."/>
            <person name="Alikhan N.F."/>
            <person name="Baker D."/>
            <person name="Gharbi K."/>
            <person name="Hall N."/>
            <person name="Watson M."/>
            <person name="Adriaenssens E.M."/>
            <person name="Foster-Nyarko E."/>
            <person name="Jarju S."/>
            <person name="Secka A."/>
            <person name="Antonio M."/>
            <person name="Oren A."/>
            <person name="Chaudhuri R.R."/>
            <person name="La Ragione R."/>
            <person name="Hildebrand F."/>
            <person name="Pallen M.J."/>
        </authorList>
    </citation>
    <scope>NUCLEOTIDE SEQUENCE</scope>
    <source>
        <strain evidence="7">ChiGjej1B1-14440</strain>
    </source>
</reference>
<gene>
    <name evidence="7" type="ORF">H9980_03675</name>
</gene>
<dbReference type="PANTHER" id="PTHR43017">
    <property type="entry name" value="GALACTOSIDE O-ACETYLTRANSFERASE"/>
    <property type="match status" value="1"/>
</dbReference>
<dbReference type="Gene3D" id="2.160.10.10">
    <property type="entry name" value="Hexapeptide repeat proteins"/>
    <property type="match status" value="1"/>
</dbReference>
<dbReference type="Pfam" id="PF12464">
    <property type="entry name" value="Mac"/>
    <property type="match status" value="1"/>
</dbReference>
<evidence type="ECO:0000313" key="7">
    <source>
        <dbReference type="EMBL" id="HIX81058.1"/>
    </source>
</evidence>